<proteinExistence type="predicted"/>
<name>A0ABP2N4Z9_AERSS</name>
<reference evidence="1 2" key="1">
    <citation type="journal article" date="2012" name="Front. Microbiol.">
        <title>Draft Genome Sequence of the Virulent Strain 01-B526 of the Fish Pathogen Aeromonas salmonicida.</title>
        <authorList>
            <person name="Charette S.J."/>
            <person name="Brochu F."/>
            <person name="Boyle B."/>
            <person name="Filion G."/>
            <person name="Tanaka K.H."/>
            <person name="Derome N."/>
        </authorList>
    </citation>
    <scope>NUCLEOTIDE SEQUENCE [LARGE SCALE GENOMIC DNA]</scope>
    <source>
        <strain evidence="1 2">01-B526</strain>
    </source>
</reference>
<gene>
    <name evidence="1" type="ORF">IYQ_02314</name>
</gene>
<evidence type="ECO:0008006" key="3">
    <source>
        <dbReference type="Google" id="ProtNLM"/>
    </source>
</evidence>
<evidence type="ECO:0000313" key="1">
    <source>
        <dbReference type="EMBL" id="EHI54022.1"/>
    </source>
</evidence>
<protein>
    <recommendedName>
        <fullName evidence="3">Secreted protein</fullName>
    </recommendedName>
</protein>
<comment type="caution">
    <text evidence="1">The sequence shown here is derived from an EMBL/GenBank/DDBJ whole genome shotgun (WGS) entry which is preliminary data.</text>
</comment>
<sequence length="61" mass="6595">MGLPPCLVLTVVTMGSDTLGVATQQPLCHDKDADNTFLNQSIRFMDLKAGRGDCNSLRKTV</sequence>
<accession>A0ABP2N4Z9</accession>
<organism evidence="1 2">
    <name type="scientific">Aeromonas salmonicida subsp. salmonicida 01-B526</name>
    <dbReference type="NCBI Taxonomy" id="1076135"/>
    <lineage>
        <taxon>Bacteria</taxon>
        <taxon>Pseudomonadati</taxon>
        <taxon>Pseudomonadota</taxon>
        <taxon>Gammaproteobacteria</taxon>
        <taxon>Aeromonadales</taxon>
        <taxon>Aeromonadaceae</taxon>
        <taxon>Aeromonas</taxon>
    </lineage>
</organism>
<keyword evidence="2" id="KW-1185">Reference proteome</keyword>
<dbReference type="EMBL" id="AGVO01000006">
    <property type="protein sequence ID" value="EHI54022.1"/>
    <property type="molecule type" value="Genomic_DNA"/>
</dbReference>
<dbReference type="Proteomes" id="UP000006428">
    <property type="component" value="Unassembled WGS sequence"/>
</dbReference>
<evidence type="ECO:0000313" key="2">
    <source>
        <dbReference type="Proteomes" id="UP000006428"/>
    </source>
</evidence>